<organism evidence="2 3">
    <name type="scientific">Chionoecetes opilio</name>
    <name type="common">Atlantic snow crab</name>
    <name type="synonym">Cancer opilio</name>
    <dbReference type="NCBI Taxonomy" id="41210"/>
    <lineage>
        <taxon>Eukaryota</taxon>
        <taxon>Metazoa</taxon>
        <taxon>Ecdysozoa</taxon>
        <taxon>Arthropoda</taxon>
        <taxon>Crustacea</taxon>
        <taxon>Multicrustacea</taxon>
        <taxon>Malacostraca</taxon>
        <taxon>Eumalacostraca</taxon>
        <taxon>Eucarida</taxon>
        <taxon>Decapoda</taxon>
        <taxon>Pleocyemata</taxon>
        <taxon>Brachyura</taxon>
        <taxon>Eubrachyura</taxon>
        <taxon>Majoidea</taxon>
        <taxon>Majidae</taxon>
        <taxon>Chionoecetes</taxon>
    </lineage>
</organism>
<evidence type="ECO:0000256" key="1">
    <source>
        <dbReference type="SAM" id="MobiDB-lite"/>
    </source>
</evidence>
<dbReference type="OrthoDB" id="6162629at2759"/>
<dbReference type="EMBL" id="JACEEZ010019811">
    <property type="protein sequence ID" value="KAG0715307.1"/>
    <property type="molecule type" value="Genomic_DNA"/>
</dbReference>
<feature type="region of interest" description="Disordered" evidence="1">
    <location>
        <begin position="1"/>
        <end position="20"/>
    </location>
</feature>
<keyword evidence="3" id="KW-1185">Reference proteome</keyword>
<name>A0A8J5CPI7_CHIOP</name>
<reference evidence="2" key="1">
    <citation type="submission" date="2020-07" db="EMBL/GenBank/DDBJ databases">
        <title>The High-quality genome of the commercially important snow crab, Chionoecetes opilio.</title>
        <authorList>
            <person name="Jeong J.-H."/>
            <person name="Ryu S."/>
        </authorList>
    </citation>
    <scope>NUCLEOTIDE SEQUENCE</scope>
    <source>
        <strain evidence="2">MADBK_172401_WGS</strain>
        <tissue evidence="2">Digestive gland</tissue>
    </source>
</reference>
<evidence type="ECO:0000313" key="3">
    <source>
        <dbReference type="Proteomes" id="UP000770661"/>
    </source>
</evidence>
<evidence type="ECO:0000313" key="2">
    <source>
        <dbReference type="EMBL" id="KAG0715307.1"/>
    </source>
</evidence>
<feature type="compositionally biased region" description="Basic residues" evidence="1">
    <location>
        <begin position="1"/>
        <end position="16"/>
    </location>
</feature>
<comment type="caution">
    <text evidence="2">The sequence shown here is derived from an EMBL/GenBank/DDBJ whole genome shotgun (WGS) entry which is preliminary data.</text>
</comment>
<gene>
    <name evidence="2" type="ORF">GWK47_012242</name>
</gene>
<protein>
    <submittedName>
        <fullName evidence="2">Uncharacterized protein</fullName>
    </submittedName>
</protein>
<accession>A0A8J5CPI7</accession>
<sequence length="193" mass="21510">MAPKFPPRKTATKGKRPPGLSLAQVHPLLLQMLLQRWRPVLLHFIRRRKHFLKVMPQLPQRATAATPEMRGGGGGSLWESRIWGSGFSKTPTCGSPSTKDYHRKKASWEIKGPKERGISLNTSRTGGKTSRTGMFSFQRTSGQETKMLTERDKGVLKNIAFYKSSMPTDVPDTLVNLPVTHLLTPRPPGTVPT</sequence>
<dbReference type="AlphaFoldDB" id="A0A8J5CPI7"/>
<dbReference type="Proteomes" id="UP000770661">
    <property type="component" value="Unassembled WGS sequence"/>
</dbReference>
<proteinExistence type="predicted"/>